<dbReference type="InterPro" id="IPR036116">
    <property type="entry name" value="FN3_sf"/>
</dbReference>
<dbReference type="Gene3D" id="3.30.1920.20">
    <property type="match status" value="2"/>
</dbReference>
<proteinExistence type="predicted"/>
<evidence type="ECO:0000313" key="3">
    <source>
        <dbReference type="Proteomes" id="UP000050277"/>
    </source>
</evidence>
<gene>
    <name evidence="2" type="ORF">SE18_25810</name>
</gene>
<comment type="caution">
    <text evidence="2">The sequence shown here is derived from an EMBL/GenBank/DDBJ whole genome shotgun (WGS) entry which is preliminary data.</text>
</comment>
<evidence type="ECO:0000259" key="1">
    <source>
        <dbReference type="PROSITE" id="PS50853"/>
    </source>
</evidence>
<dbReference type="EMBL" id="LGKP01000042">
    <property type="protein sequence ID" value="KPL80000.1"/>
    <property type="molecule type" value="Genomic_DNA"/>
</dbReference>
<dbReference type="AlphaFoldDB" id="A0A0P6XWS6"/>
<dbReference type="Proteomes" id="UP000050277">
    <property type="component" value="Unassembled WGS sequence"/>
</dbReference>
<dbReference type="InterPro" id="IPR003961">
    <property type="entry name" value="FN3_dom"/>
</dbReference>
<dbReference type="SUPFAM" id="SSF49265">
    <property type="entry name" value="Fibronectin type III"/>
    <property type="match status" value="1"/>
</dbReference>
<feature type="domain" description="Fibronectin type-III" evidence="1">
    <location>
        <begin position="9"/>
        <end position="97"/>
    </location>
</feature>
<keyword evidence="3" id="KW-1185">Reference proteome</keyword>
<organism evidence="2 3">
    <name type="scientific">Herpetosiphon geysericola</name>
    <dbReference type="NCBI Taxonomy" id="70996"/>
    <lineage>
        <taxon>Bacteria</taxon>
        <taxon>Bacillati</taxon>
        <taxon>Chloroflexota</taxon>
        <taxon>Chloroflexia</taxon>
        <taxon>Herpetosiphonales</taxon>
        <taxon>Herpetosiphonaceae</taxon>
        <taxon>Herpetosiphon</taxon>
    </lineage>
</organism>
<protein>
    <recommendedName>
        <fullName evidence="1">Fibronectin type-III domain-containing protein</fullName>
    </recommendedName>
</protein>
<reference evidence="2 3" key="1">
    <citation type="submission" date="2015-07" db="EMBL/GenBank/DDBJ databases">
        <title>Whole genome sequence of Herpetosiphon geysericola DSM 7119.</title>
        <authorList>
            <person name="Hemp J."/>
            <person name="Ward L.M."/>
            <person name="Pace L.A."/>
            <person name="Fischer W.W."/>
        </authorList>
    </citation>
    <scope>NUCLEOTIDE SEQUENCE [LARGE SCALE GENOMIC DNA]</scope>
    <source>
        <strain evidence="2 3">DSM 7119</strain>
    </source>
</reference>
<dbReference type="InterPro" id="IPR058094">
    <property type="entry name" value="Ig-like_OmpL47-like"/>
</dbReference>
<evidence type="ECO:0000313" key="2">
    <source>
        <dbReference type="EMBL" id="KPL80000.1"/>
    </source>
</evidence>
<accession>A0A0P6XWS6</accession>
<sequence length="894" mass="99693">MDWQPGEAPPIILSGPFINVHSTSAEVRWTTDRPASTELIDIDPDDNIEVIKSVIGYEHKLWISRLYPGDTYSVQFRSCNSVGCSATRSTAFTTKPGCLQISFFHDGRLQNPDWWNNEWDRPIRLDIGGVSPKQYQIRIRALVDTAAAASSSARWEPHTITHIGDLSYQASLPDFTHGGLRSYGDTVGRYQLTKSGTIASDGGTDIYYSLPVFKSIDVRSLSINLSITGGRGRYNGHESGICPSNTATEKYGNVRFSYRPTPLSTGQFQVTEGDVRLWESIKDEEAKRKWTDDAMLNAFGFLPAPYWFGVALTVGQIALGYNNLDEADVSTIDNFIPIDNENVKWTVYSIAGVGVNGQATAHRSYYVMYGRRIVTSPEGQTPPIIEPRVWQGIVHGYPRWLIGSSAQVKFTDCQAWNGSVLNPEACMGVESFSPIELQAQDTNGNILDKHTNTLGGMYSVIPESDGGIGEDLWGPSSDYTYRIHGVASAPFSLFFIRPYQGKWQGILYDQVPIQQSQTLSLVIPSEGYVPALQLPNGQNLWPVDFVSPKTNIIPDPIIPNGNNGWYTQDITITTQAFDNLTGIAHTLCQINDTTWFTYTQQFIISEERGDNQASCYSTDNAGAQEDLQKAFFKLDKTPPTTTVSITGTLGQNGWFTSTVEVIFQSYDATSGIDYTQYRINGSQWMKYNQRLYIESEGVHILEFRSVDRAGNIEQDHSQQVKIDKTPPQLDAWLNQLDYLRLDMLTLNYTATDRVSGVYTVTANLLGDAITKNRPYELLWPPVGQHTLSVVAQDFAGWTSSQSLPFSLSTNLERLRATILRLRVLKEIDRDGIVNGLTTKVDGAITAYQRGKINVAINHINALIHEVEGIRDHRITVRGADLLVDDSSYIQEHIR</sequence>
<dbReference type="STRING" id="70996.SE18_25810"/>
<dbReference type="PROSITE" id="PS50853">
    <property type="entry name" value="FN3"/>
    <property type="match status" value="1"/>
</dbReference>
<name>A0A0P6XWS6_9CHLR</name>
<dbReference type="NCBIfam" id="NF047446">
    <property type="entry name" value="barrel_OmpL47"/>
    <property type="match status" value="1"/>
</dbReference>